<organism evidence="1 2">
    <name type="scientific">Hymenobacter crusticola</name>
    <dbReference type="NCBI Taxonomy" id="1770526"/>
    <lineage>
        <taxon>Bacteria</taxon>
        <taxon>Pseudomonadati</taxon>
        <taxon>Bacteroidota</taxon>
        <taxon>Cytophagia</taxon>
        <taxon>Cytophagales</taxon>
        <taxon>Hymenobacteraceae</taxon>
        <taxon>Hymenobacter</taxon>
    </lineage>
</organism>
<dbReference type="AlphaFoldDB" id="A0A243W5A4"/>
<gene>
    <name evidence="1" type="ORF">BXP70_28005</name>
</gene>
<sequence length="109" mass="12662">MLEPQGYRLNKAKAEFTKKTGEGWHKFQLIFLTRSTGLEINPAMLIRKHIVEALYHQASYFAPEFHHTTPTIGTSIAQFLQDEHDYRFRLINETDLASCHQGLLSLFQQ</sequence>
<comment type="caution">
    <text evidence="1">The sequence shown here is derived from an EMBL/GenBank/DDBJ whole genome shotgun (WGS) entry which is preliminary data.</text>
</comment>
<evidence type="ECO:0000313" key="1">
    <source>
        <dbReference type="EMBL" id="OUJ68382.1"/>
    </source>
</evidence>
<keyword evidence="2" id="KW-1185">Reference proteome</keyword>
<proteinExistence type="predicted"/>
<protein>
    <submittedName>
        <fullName evidence="1">Uncharacterized protein</fullName>
    </submittedName>
</protein>
<name>A0A243W5A4_9BACT</name>
<reference evidence="1 2" key="1">
    <citation type="submission" date="2017-01" db="EMBL/GenBank/DDBJ databases">
        <title>A new Hymenobacter.</title>
        <authorList>
            <person name="Liang Y."/>
            <person name="Feng F."/>
        </authorList>
    </citation>
    <scope>NUCLEOTIDE SEQUENCE [LARGE SCALE GENOMIC DNA]</scope>
    <source>
        <strain evidence="1">MIMBbqt21</strain>
    </source>
</reference>
<accession>A0A243W5A4</accession>
<dbReference type="EMBL" id="MTSE01000052">
    <property type="protein sequence ID" value="OUJ68382.1"/>
    <property type="molecule type" value="Genomic_DNA"/>
</dbReference>
<feature type="non-terminal residue" evidence="1">
    <location>
        <position position="109"/>
    </location>
</feature>
<evidence type="ECO:0000313" key="2">
    <source>
        <dbReference type="Proteomes" id="UP000194873"/>
    </source>
</evidence>
<dbReference type="Proteomes" id="UP000194873">
    <property type="component" value="Unassembled WGS sequence"/>
</dbReference>